<evidence type="ECO:0000313" key="2">
    <source>
        <dbReference type="Proteomes" id="UP001367508"/>
    </source>
</evidence>
<accession>A0AAN9QFT9</accession>
<proteinExistence type="predicted"/>
<dbReference type="AlphaFoldDB" id="A0AAN9QFT9"/>
<sequence>MMRLSLNIFAFIGIGTDCFTYHELFGLHMLPVWRSRDLFRLQFLDVYHHVMDFLCMPCKGNDGCNVSNVDASDGYIT</sequence>
<protein>
    <submittedName>
        <fullName evidence="1">Uncharacterized protein</fullName>
    </submittedName>
</protein>
<reference evidence="1 2" key="1">
    <citation type="submission" date="2024-01" db="EMBL/GenBank/DDBJ databases">
        <title>The genomes of 5 underutilized Papilionoideae crops provide insights into root nodulation and disease resistanc.</title>
        <authorList>
            <person name="Jiang F."/>
        </authorList>
    </citation>
    <scope>NUCLEOTIDE SEQUENCE [LARGE SCALE GENOMIC DNA]</scope>
    <source>
        <strain evidence="1">LVBAO_FW01</strain>
        <tissue evidence="1">Leaves</tissue>
    </source>
</reference>
<evidence type="ECO:0000313" key="1">
    <source>
        <dbReference type="EMBL" id="KAK7336125.1"/>
    </source>
</evidence>
<gene>
    <name evidence="1" type="ORF">VNO77_16658</name>
</gene>
<dbReference type="Proteomes" id="UP001367508">
    <property type="component" value="Unassembled WGS sequence"/>
</dbReference>
<organism evidence="1 2">
    <name type="scientific">Canavalia gladiata</name>
    <name type="common">Sword bean</name>
    <name type="synonym">Dolichos gladiatus</name>
    <dbReference type="NCBI Taxonomy" id="3824"/>
    <lineage>
        <taxon>Eukaryota</taxon>
        <taxon>Viridiplantae</taxon>
        <taxon>Streptophyta</taxon>
        <taxon>Embryophyta</taxon>
        <taxon>Tracheophyta</taxon>
        <taxon>Spermatophyta</taxon>
        <taxon>Magnoliopsida</taxon>
        <taxon>eudicotyledons</taxon>
        <taxon>Gunneridae</taxon>
        <taxon>Pentapetalae</taxon>
        <taxon>rosids</taxon>
        <taxon>fabids</taxon>
        <taxon>Fabales</taxon>
        <taxon>Fabaceae</taxon>
        <taxon>Papilionoideae</taxon>
        <taxon>50 kb inversion clade</taxon>
        <taxon>NPAAA clade</taxon>
        <taxon>indigoferoid/millettioid clade</taxon>
        <taxon>Phaseoleae</taxon>
        <taxon>Canavalia</taxon>
    </lineage>
</organism>
<keyword evidence="2" id="KW-1185">Reference proteome</keyword>
<name>A0AAN9QFT9_CANGL</name>
<comment type="caution">
    <text evidence="1">The sequence shown here is derived from an EMBL/GenBank/DDBJ whole genome shotgun (WGS) entry which is preliminary data.</text>
</comment>
<dbReference type="EMBL" id="JAYMYQ010000004">
    <property type="protein sequence ID" value="KAK7336125.1"/>
    <property type="molecule type" value="Genomic_DNA"/>
</dbReference>